<dbReference type="EMBL" id="JBHSEI010000002">
    <property type="protein sequence ID" value="MFC4637852.1"/>
    <property type="molecule type" value="Genomic_DNA"/>
</dbReference>
<dbReference type="RefSeq" id="WP_380060879.1">
    <property type="nucleotide sequence ID" value="NZ_JBHSEI010000002.1"/>
</dbReference>
<evidence type="ECO:0000313" key="1">
    <source>
        <dbReference type="EMBL" id="MFC4637852.1"/>
    </source>
</evidence>
<dbReference type="InterPro" id="IPR016181">
    <property type="entry name" value="Acyl_CoA_acyltransferase"/>
</dbReference>
<proteinExistence type="predicted"/>
<evidence type="ECO:0000313" key="2">
    <source>
        <dbReference type="Proteomes" id="UP001595952"/>
    </source>
</evidence>
<gene>
    <name evidence="1" type="ORF">ACFO0D_05815</name>
</gene>
<reference evidence="2" key="1">
    <citation type="journal article" date="2019" name="Int. J. Syst. Evol. Microbiol.">
        <title>The Global Catalogue of Microorganisms (GCM) 10K type strain sequencing project: providing services to taxonomists for standard genome sequencing and annotation.</title>
        <authorList>
            <consortium name="The Broad Institute Genomics Platform"/>
            <consortium name="The Broad Institute Genome Sequencing Center for Infectious Disease"/>
            <person name="Wu L."/>
            <person name="Ma J."/>
        </authorList>
    </citation>
    <scope>NUCLEOTIDE SEQUENCE [LARGE SCALE GENOMIC DNA]</scope>
    <source>
        <strain evidence="2">CCUG 55995</strain>
    </source>
</reference>
<name>A0ABV9I692_9DEIO</name>
<accession>A0ABV9I692</accession>
<evidence type="ECO:0008006" key="3">
    <source>
        <dbReference type="Google" id="ProtNLM"/>
    </source>
</evidence>
<organism evidence="1 2">
    <name type="scientific">Deinococcus hohokamensis</name>
    <dbReference type="NCBI Taxonomy" id="309883"/>
    <lineage>
        <taxon>Bacteria</taxon>
        <taxon>Thermotogati</taxon>
        <taxon>Deinococcota</taxon>
        <taxon>Deinococci</taxon>
        <taxon>Deinococcales</taxon>
        <taxon>Deinococcaceae</taxon>
        <taxon>Deinococcus</taxon>
    </lineage>
</organism>
<dbReference type="Proteomes" id="UP001595952">
    <property type="component" value="Unassembled WGS sequence"/>
</dbReference>
<protein>
    <recommendedName>
        <fullName evidence="3">N-acetyltransferase domain-containing protein</fullName>
    </recommendedName>
</protein>
<comment type="caution">
    <text evidence="1">The sequence shown here is derived from an EMBL/GenBank/DDBJ whole genome shotgun (WGS) entry which is preliminary data.</text>
</comment>
<sequence length="222" mass="23636">MGATIRAGRREDVPHLVEVKSRLPLNVDDTGGGFLLGASAEEYRRRVDEGAVWILEVQGGVMGFSVTLGHKTLQREAFWTPQRASGSTVDLAAFVGARPVAYVDQLAVLPGARAHAPRLAYVTLSAAVQAHDVVLATTVDAPVRNRAALPLLRAAGFVPLGTLTEQYGALSLRSVLHAVTRERYAAHREQPLFQAFLRKTGELPPAGAPRGRAAGISTSALC</sequence>
<keyword evidence="2" id="KW-1185">Reference proteome</keyword>
<dbReference type="Gene3D" id="3.40.630.30">
    <property type="match status" value="1"/>
</dbReference>
<dbReference type="SUPFAM" id="SSF55729">
    <property type="entry name" value="Acyl-CoA N-acyltransferases (Nat)"/>
    <property type="match status" value="1"/>
</dbReference>